<dbReference type="STRING" id="1150469.RSPPHO_02539"/>
<dbReference type="Proteomes" id="UP000033220">
    <property type="component" value="Chromosome DSM 122"/>
</dbReference>
<accession>H6SMN0</accession>
<evidence type="ECO:0000313" key="1">
    <source>
        <dbReference type="EMBL" id="CCG09165.1"/>
    </source>
</evidence>
<dbReference type="HOGENOM" id="CLU_2809645_0_0_5"/>
<evidence type="ECO:0000313" key="2">
    <source>
        <dbReference type="Proteomes" id="UP000033220"/>
    </source>
</evidence>
<protein>
    <submittedName>
        <fullName evidence="1">Uncharacterized protein</fullName>
    </submittedName>
</protein>
<reference evidence="1 2" key="1">
    <citation type="submission" date="2012-02" db="EMBL/GenBank/DDBJ databases">
        <title>Shotgun genome sequence of Phaeospirillum photometricum DSM 122.</title>
        <authorList>
            <person name="Duquesne K."/>
            <person name="Sturgis J."/>
        </authorList>
    </citation>
    <scope>NUCLEOTIDE SEQUENCE [LARGE SCALE GENOMIC DNA]</scope>
    <source>
        <strain evidence="2">DSM122</strain>
    </source>
</reference>
<name>H6SMN0_PARPM</name>
<sequence>MERIRFQDIHGGVNVGQLEAQAVSEEFVVVNNHYAHGVRVLPRSHVSRPPPVSGLLSVALPCYHAEE</sequence>
<dbReference type="AlphaFoldDB" id="H6SMN0"/>
<gene>
    <name evidence="1" type="ORF">RSPPHO_02539</name>
</gene>
<dbReference type="EMBL" id="HE663493">
    <property type="protein sequence ID" value="CCG09165.1"/>
    <property type="molecule type" value="Genomic_DNA"/>
</dbReference>
<organism evidence="1 2">
    <name type="scientific">Pararhodospirillum photometricum DSM 122</name>
    <dbReference type="NCBI Taxonomy" id="1150469"/>
    <lineage>
        <taxon>Bacteria</taxon>
        <taxon>Pseudomonadati</taxon>
        <taxon>Pseudomonadota</taxon>
        <taxon>Alphaproteobacteria</taxon>
        <taxon>Rhodospirillales</taxon>
        <taxon>Rhodospirillaceae</taxon>
        <taxon>Pararhodospirillum</taxon>
    </lineage>
</organism>
<dbReference type="KEGG" id="rpm:RSPPHO_02539"/>
<keyword evidence="2" id="KW-1185">Reference proteome</keyword>
<proteinExistence type="predicted"/>